<evidence type="ECO:0000313" key="4">
    <source>
        <dbReference type="EMBL" id="CCX16286.1"/>
    </source>
</evidence>
<dbReference type="GO" id="GO:0016020">
    <property type="term" value="C:membrane"/>
    <property type="evidence" value="ECO:0007669"/>
    <property type="project" value="TreeGrafter"/>
</dbReference>
<protein>
    <submittedName>
        <fullName evidence="4">Similar to Nitrosoguanidine resistance protein SNG1 acc. no. P46950</fullName>
    </submittedName>
</protein>
<dbReference type="Pfam" id="PF12051">
    <property type="entry name" value="DUF3533"/>
    <property type="match status" value="1"/>
</dbReference>
<feature type="transmembrane region" description="Helical" evidence="2">
    <location>
        <begin position="401"/>
        <end position="420"/>
    </location>
</feature>
<dbReference type="Proteomes" id="UP000018144">
    <property type="component" value="Unassembled WGS sequence"/>
</dbReference>
<keyword evidence="2" id="KW-1133">Transmembrane helix</keyword>
<sequence>MDTPREIPLPRENESQDTLHQEKTVERHPPPPKTPPRRKLLKIILIGAVQLLILFWFVSSWMLGKMYKQSQYAHRLHVIAIDLDGGPIGASVLDTVTGLNGQPGMPTWERIPYGSGETFEDIYHKVWTGDNNIWGAIVANPGASDRLQEAITSRNASYDPTQALRLVYNEARYHTVTVSLIYSNLVAAVSQISAHYQLTTGVNGLSSLPANATAANKAAFLLPIGFTLSNIQPFAFSATYLINTVMFVFPQLSQFFMVMLLNGILGHAGAYINWSLKANLTVRFIIGTLWPFILGLSWAGWVFIFQTTGDLQTPQFFAIWSSIWLFAAICFWTIDGVGALIGVQWMPFFILSWIIVQIATVISPMQLASHFYRVDYFFPSHHIWGILMTIFAHGAGNNLKINLPVSFAWLIIAVAFGTWANTRRWKKAQKLQKP</sequence>
<keyword evidence="2" id="KW-0812">Transmembrane</keyword>
<keyword evidence="5" id="KW-1185">Reference proteome</keyword>
<evidence type="ECO:0000259" key="3">
    <source>
        <dbReference type="Pfam" id="PF12051"/>
    </source>
</evidence>
<feature type="transmembrane region" description="Helical" evidence="2">
    <location>
        <begin position="340"/>
        <end position="362"/>
    </location>
</feature>
<accession>U4LAX9</accession>
<evidence type="ECO:0000256" key="1">
    <source>
        <dbReference type="SAM" id="MobiDB-lite"/>
    </source>
</evidence>
<dbReference type="eggNOG" id="ENOG502S0DZ">
    <property type="taxonomic scope" value="Eukaryota"/>
</dbReference>
<feature type="domain" description="DUF3533" evidence="3">
    <location>
        <begin position="50"/>
        <end position="414"/>
    </location>
</feature>
<feature type="region of interest" description="Disordered" evidence="1">
    <location>
        <begin position="1"/>
        <end position="35"/>
    </location>
</feature>
<feature type="transmembrane region" description="Helical" evidence="2">
    <location>
        <begin position="40"/>
        <end position="63"/>
    </location>
</feature>
<dbReference type="EMBL" id="HF936373">
    <property type="protein sequence ID" value="CCX16286.1"/>
    <property type="molecule type" value="Genomic_DNA"/>
</dbReference>
<feature type="transmembrane region" description="Helical" evidence="2">
    <location>
        <begin position="316"/>
        <end position="334"/>
    </location>
</feature>
<evidence type="ECO:0000256" key="2">
    <source>
        <dbReference type="SAM" id="Phobius"/>
    </source>
</evidence>
<gene>
    <name evidence="4" type="ORF">PCON_02882</name>
</gene>
<dbReference type="STRING" id="1076935.U4LAX9"/>
<dbReference type="InterPro" id="IPR053001">
    <property type="entry name" value="MNNG_permease-like"/>
</dbReference>
<dbReference type="InterPro" id="IPR022703">
    <property type="entry name" value="DUF3533"/>
</dbReference>
<dbReference type="PANTHER" id="PTHR34814:SF2">
    <property type="entry name" value="DUF3533 DOMAIN-CONTAINING PROTEIN"/>
    <property type="match status" value="1"/>
</dbReference>
<feature type="transmembrane region" description="Helical" evidence="2">
    <location>
        <begin position="280"/>
        <end position="304"/>
    </location>
</feature>
<reference evidence="4 5" key="1">
    <citation type="journal article" date="2013" name="PLoS Genet.">
        <title>The genome and development-dependent transcriptomes of Pyronema confluens: a window into fungal evolution.</title>
        <authorList>
            <person name="Traeger S."/>
            <person name="Altegoer F."/>
            <person name="Freitag M."/>
            <person name="Gabaldon T."/>
            <person name="Kempken F."/>
            <person name="Kumar A."/>
            <person name="Marcet-Houben M."/>
            <person name="Poggeler S."/>
            <person name="Stajich J.E."/>
            <person name="Nowrousian M."/>
        </authorList>
    </citation>
    <scope>NUCLEOTIDE SEQUENCE [LARGE SCALE GENOMIC DNA]</scope>
    <source>
        <strain evidence="5">CBS 100304</strain>
        <tissue evidence="4">Vegetative mycelium</tissue>
    </source>
</reference>
<keyword evidence="2" id="KW-0472">Membrane</keyword>
<feature type="transmembrane region" description="Helical" evidence="2">
    <location>
        <begin position="255"/>
        <end position="274"/>
    </location>
</feature>
<proteinExistence type="predicted"/>
<dbReference type="AlphaFoldDB" id="U4LAX9"/>
<evidence type="ECO:0000313" key="5">
    <source>
        <dbReference type="Proteomes" id="UP000018144"/>
    </source>
</evidence>
<name>U4LAX9_PYROM</name>
<feature type="compositionally biased region" description="Basic and acidic residues" evidence="1">
    <location>
        <begin position="1"/>
        <end position="29"/>
    </location>
</feature>
<organism evidence="4 5">
    <name type="scientific">Pyronema omphalodes (strain CBS 100304)</name>
    <name type="common">Pyronema confluens</name>
    <dbReference type="NCBI Taxonomy" id="1076935"/>
    <lineage>
        <taxon>Eukaryota</taxon>
        <taxon>Fungi</taxon>
        <taxon>Dikarya</taxon>
        <taxon>Ascomycota</taxon>
        <taxon>Pezizomycotina</taxon>
        <taxon>Pezizomycetes</taxon>
        <taxon>Pezizales</taxon>
        <taxon>Pyronemataceae</taxon>
        <taxon>Pyronema</taxon>
    </lineage>
</organism>
<dbReference type="OrthoDB" id="2140105at2759"/>
<dbReference type="PANTHER" id="PTHR34814">
    <property type="entry name" value="NITROSOGUANIDINE RESISTANCE PROTEIN SNG1"/>
    <property type="match status" value="1"/>
</dbReference>
<dbReference type="OMA" id="MCYLYAT"/>